<protein>
    <submittedName>
        <fullName evidence="2">Uncharacterized protein</fullName>
    </submittedName>
</protein>
<dbReference type="AlphaFoldDB" id="A0A815MMH5"/>
<proteinExistence type="predicted"/>
<evidence type="ECO:0000313" key="3">
    <source>
        <dbReference type="EMBL" id="CAF1621423.1"/>
    </source>
</evidence>
<dbReference type="Proteomes" id="UP000663832">
    <property type="component" value="Unassembled WGS sequence"/>
</dbReference>
<dbReference type="EMBL" id="CAJNOM010001880">
    <property type="protein sequence ID" value="CAF1621423.1"/>
    <property type="molecule type" value="Genomic_DNA"/>
</dbReference>
<sequence length="159" mass="18307">MNELNEDDGLVPTGDSEPSDLPLVKNIPIRLEQPIEINRHINEPLNTNKLQIPFYPEIQSQYETINYLSYDRGINFIRRNSSNYSIHDSQIQRSSFEATDQNSINSFKNSIDGLFLLPITDNSEQSFHLPIIHTGKRPISTVSNNEIIERTKRHRTSIS</sequence>
<reference evidence="2" key="1">
    <citation type="submission" date="2021-02" db="EMBL/GenBank/DDBJ databases">
        <authorList>
            <person name="Nowell W R."/>
        </authorList>
    </citation>
    <scope>NUCLEOTIDE SEQUENCE</scope>
</reference>
<organism evidence="2 5">
    <name type="scientific">Adineta steineri</name>
    <dbReference type="NCBI Taxonomy" id="433720"/>
    <lineage>
        <taxon>Eukaryota</taxon>
        <taxon>Metazoa</taxon>
        <taxon>Spiralia</taxon>
        <taxon>Gnathifera</taxon>
        <taxon>Rotifera</taxon>
        <taxon>Eurotatoria</taxon>
        <taxon>Bdelloidea</taxon>
        <taxon>Adinetida</taxon>
        <taxon>Adinetidae</taxon>
        <taxon>Adineta</taxon>
    </lineage>
</organism>
<dbReference type="Proteomes" id="UP000663877">
    <property type="component" value="Unassembled WGS sequence"/>
</dbReference>
<evidence type="ECO:0000313" key="5">
    <source>
        <dbReference type="Proteomes" id="UP000663877"/>
    </source>
</evidence>
<evidence type="ECO:0000313" key="2">
    <source>
        <dbReference type="EMBL" id="CAF1422622.1"/>
    </source>
</evidence>
<keyword evidence="4" id="KW-1185">Reference proteome</keyword>
<gene>
    <name evidence="2" type="ORF">BJG266_LOCUS38864</name>
    <name evidence="3" type="ORF">QVE165_LOCUS55742</name>
</gene>
<name>A0A815MMH5_9BILA</name>
<comment type="caution">
    <text evidence="2">The sequence shown here is derived from an EMBL/GenBank/DDBJ whole genome shotgun (WGS) entry which is preliminary data.</text>
</comment>
<evidence type="ECO:0000256" key="1">
    <source>
        <dbReference type="SAM" id="MobiDB-lite"/>
    </source>
</evidence>
<feature type="region of interest" description="Disordered" evidence="1">
    <location>
        <begin position="1"/>
        <end position="22"/>
    </location>
</feature>
<accession>A0A815MMH5</accession>
<dbReference type="EMBL" id="CAJNOI010001555">
    <property type="protein sequence ID" value="CAF1422622.1"/>
    <property type="molecule type" value="Genomic_DNA"/>
</dbReference>
<evidence type="ECO:0000313" key="4">
    <source>
        <dbReference type="Proteomes" id="UP000663832"/>
    </source>
</evidence>